<dbReference type="Pfam" id="PF01882">
    <property type="entry name" value="DUF58"/>
    <property type="match status" value="1"/>
</dbReference>
<name>A0ABW0KJ53_9BACT</name>
<gene>
    <name evidence="2" type="ORF">ACFQDI_01550</name>
</gene>
<dbReference type="Proteomes" id="UP001596052">
    <property type="component" value="Unassembled WGS sequence"/>
</dbReference>
<dbReference type="RefSeq" id="WP_377162685.1">
    <property type="nucleotide sequence ID" value="NZ_JBHSMQ010000001.1"/>
</dbReference>
<feature type="domain" description="DUF58" evidence="1">
    <location>
        <begin position="45"/>
        <end position="239"/>
    </location>
</feature>
<dbReference type="SUPFAM" id="SSF53300">
    <property type="entry name" value="vWA-like"/>
    <property type="match status" value="1"/>
</dbReference>
<dbReference type="PANTHER" id="PTHR33608:SF7">
    <property type="entry name" value="DUF58 DOMAIN-CONTAINING PROTEIN"/>
    <property type="match status" value="1"/>
</dbReference>
<evidence type="ECO:0000259" key="1">
    <source>
        <dbReference type="Pfam" id="PF01882"/>
    </source>
</evidence>
<dbReference type="EMBL" id="JBHSMQ010000001">
    <property type="protein sequence ID" value="MFC5453525.1"/>
    <property type="molecule type" value="Genomic_DNA"/>
</dbReference>
<comment type="caution">
    <text evidence="2">The sequence shown here is derived from an EMBL/GenBank/DDBJ whole genome shotgun (WGS) entry which is preliminary data.</text>
</comment>
<reference evidence="3" key="1">
    <citation type="journal article" date="2019" name="Int. J. Syst. Evol. Microbiol.">
        <title>The Global Catalogue of Microorganisms (GCM) 10K type strain sequencing project: providing services to taxonomists for standard genome sequencing and annotation.</title>
        <authorList>
            <consortium name="The Broad Institute Genomics Platform"/>
            <consortium name="The Broad Institute Genome Sequencing Center for Infectious Disease"/>
            <person name="Wu L."/>
            <person name="Ma J."/>
        </authorList>
    </citation>
    <scope>NUCLEOTIDE SEQUENCE [LARGE SCALE GENOMIC DNA]</scope>
    <source>
        <strain evidence="3">CGMCC 4.1469</strain>
    </source>
</reference>
<evidence type="ECO:0000313" key="2">
    <source>
        <dbReference type="EMBL" id="MFC5453525.1"/>
    </source>
</evidence>
<dbReference type="Gene3D" id="3.40.50.410">
    <property type="entry name" value="von Willebrand factor, type A domain"/>
    <property type="match status" value="1"/>
</dbReference>
<dbReference type="InterPro" id="IPR002881">
    <property type="entry name" value="DUF58"/>
</dbReference>
<evidence type="ECO:0000313" key="3">
    <source>
        <dbReference type="Proteomes" id="UP001596052"/>
    </source>
</evidence>
<organism evidence="2 3">
    <name type="scientific">Prosthecobacter fluviatilis</name>
    <dbReference type="NCBI Taxonomy" id="445931"/>
    <lineage>
        <taxon>Bacteria</taxon>
        <taxon>Pseudomonadati</taxon>
        <taxon>Verrucomicrobiota</taxon>
        <taxon>Verrucomicrobiia</taxon>
        <taxon>Verrucomicrobiales</taxon>
        <taxon>Verrucomicrobiaceae</taxon>
        <taxon>Prosthecobacter</taxon>
    </lineage>
</organism>
<accession>A0ABW0KJ53</accession>
<dbReference type="InterPro" id="IPR036465">
    <property type="entry name" value="vWFA_dom_sf"/>
</dbReference>
<protein>
    <submittedName>
        <fullName evidence="2">DUF58 domain-containing protein</fullName>
    </submittedName>
</protein>
<proteinExistence type="predicted"/>
<sequence length="288" mass="32416">MTLTDPAFIRRLESLYLLARKILGGSLQSDRRSTKKGAGITFADYAQYSLGDDYRSIDWRIYAKFESLLIKLFELEEDATIYLLVDCSPSMASKHAYAKQLAAALGYIALNTLDRLAVYGLADRLQPLFEPSRGRNQVIPLLRSLEAAKTFGGNTDLNACAREFEARHRRKGLVCVISDFLLPGGYEEGLSRLQWHKHDVFCLQTLDDNDLRCEWKGDVTLECLETGRSERVTISPREAKLYEEAMAEWNLGLKQTCAKRGLGFLSTNTDVSFEAVITDLLRRGGLVT</sequence>
<keyword evidence="3" id="KW-1185">Reference proteome</keyword>
<dbReference type="PANTHER" id="PTHR33608">
    <property type="entry name" value="BLL2464 PROTEIN"/>
    <property type="match status" value="1"/>
</dbReference>